<keyword evidence="3 5" id="KW-0418">Kinase</keyword>
<dbReference type="Pfam" id="PF00294">
    <property type="entry name" value="PfkB"/>
    <property type="match status" value="1"/>
</dbReference>
<comment type="similarity">
    <text evidence="1">Belongs to the carbohydrate kinase PfkB family.</text>
</comment>
<dbReference type="PANTHER" id="PTHR43320:SF3">
    <property type="entry name" value="CARBOHYDRATE KINASE PFKB DOMAIN-CONTAINING PROTEIN"/>
    <property type="match status" value="1"/>
</dbReference>
<sequence>MTSTYDIVVMGNALVDVIASADDAFLAENGLQKGSMHLIDTAEAERLYGRMGPGREVSGGSGSNAAVGMAALGRRVNFIGRVSGDQLGEVFAHDMRASGVDYTTPYAADGTPTGRCLILVTPDAQRTMNTFLGTSAMLSTADVDYDLIAASPLTYLEGYLWDAADPRAAMEKACAVAHANGRRVSFTLSDVFCVERHRADFLRLARGGADILFANENELKSLYETDDFDVAVAAQRGACEVSVITRSEKGAVVLTKDAAITVPAEPAARIIDTTGAGDLFAGGFLAGFSEGRALRDCAVMGAVAAAEVISHFGARPEADLAALVAKRLG</sequence>
<evidence type="ECO:0000259" key="4">
    <source>
        <dbReference type="Pfam" id="PF00294"/>
    </source>
</evidence>
<organism evidence="5 6">
    <name type="scientific">Sphingosinicella soli</name>
    <dbReference type="NCBI Taxonomy" id="333708"/>
    <lineage>
        <taxon>Bacteria</taxon>
        <taxon>Pseudomonadati</taxon>
        <taxon>Pseudomonadota</taxon>
        <taxon>Alphaproteobacteria</taxon>
        <taxon>Sphingomonadales</taxon>
        <taxon>Sphingosinicellaceae</taxon>
        <taxon>Sphingosinicella</taxon>
    </lineage>
</organism>
<dbReference type="InterPro" id="IPR029056">
    <property type="entry name" value="Ribokinase-like"/>
</dbReference>
<dbReference type="InterPro" id="IPR002173">
    <property type="entry name" value="Carboh/pur_kinase_PfkB_CS"/>
</dbReference>
<evidence type="ECO:0000256" key="3">
    <source>
        <dbReference type="ARBA" id="ARBA00022777"/>
    </source>
</evidence>
<dbReference type="InterPro" id="IPR052700">
    <property type="entry name" value="Carb_kinase_PfkB-like"/>
</dbReference>
<dbReference type="RefSeq" id="WP_184065634.1">
    <property type="nucleotide sequence ID" value="NZ_JACHNZ010000007.1"/>
</dbReference>
<dbReference type="PANTHER" id="PTHR43320">
    <property type="entry name" value="SUGAR KINASE"/>
    <property type="match status" value="1"/>
</dbReference>
<evidence type="ECO:0000313" key="6">
    <source>
        <dbReference type="Proteomes" id="UP000566324"/>
    </source>
</evidence>
<protein>
    <submittedName>
        <fullName evidence="5">Sugar/nucleoside kinase (Ribokinase family)</fullName>
    </submittedName>
</protein>
<keyword evidence="6" id="KW-1185">Reference proteome</keyword>
<comment type="caution">
    <text evidence="5">The sequence shown here is derived from an EMBL/GenBank/DDBJ whole genome shotgun (WGS) entry which is preliminary data.</text>
</comment>
<evidence type="ECO:0000313" key="5">
    <source>
        <dbReference type="EMBL" id="MBB4631261.1"/>
    </source>
</evidence>
<evidence type="ECO:0000256" key="2">
    <source>
        <dbReference type="ARBA" id="ARBA00022679"/>
    </source>
</evidence>
<gene>
    <name evidence="5" type="ORF">GGQ98_000868</name>
</gene>
<reference evidence="5 6" key="1">
    <citation type="submission" date="2020-08" db="EMBL/GenBank/DDBJ databases">
        <title>Genomic Encyclopedia of Type Strains, Phase IV (KMG-IV): sequencing the most valuable type-strain genomes for metagenomic binning, comparative biology and taxonomic classification.</title>
        <authorList>
            <person name="Goeker M."/>
        </authorList>
    </citation>
    <scope>NUCLEOTIDE SEQUENCE [LARGE SCALE GENOMIC DNA]</scope>
    <source>
        <strain evidence="5 6">DSM 17328</strain>
    </source>
</reference>
<feature type="domain" description="Carbohydrate kinase PfkB" evidence="4">
    <location>
        <begin position="54"/>
        <end position="316"/>
    </location>
</feature>
<keyword evidence="2" id="KW-0808">Transferase</keyword>
<name>A0A7W7AZJ0_9SPHN</name>
<dbReference type="CDD" id="cd01168">
    <property type="entry name" value="adenosine_kinase"/>
    <property type="match status" value="1"/>
</dbReference>
<dbReference type="Proteomes" id="UP000566324">
    <property type="component" value="Unassembled WGS sequence"/>
</dbReference>
<accession>A0A7W7AZJ0</accession>
<proteinExistence type="inferred from homology"/>
<dbReference type="GO" id="GO:0016301">
    <property type="term" value="F:kinase activity"/>
    <property type="evidence" value="ECO:0007669"/>
    <property type="project" value="UniProtKB-KW"/>
</dbReference>
<dbReference type="SUPFAM" id="SSF53613">
    <property type="entry name" value="Ribokinase-like"/>
    <property type="match status" value="1"/>
</dbReference>
<dbReference type="AlphaFoldDB" id="A0A7W7AZJ0"/>
<dbReference type="InterPro" id="IPR011611">
    <property type="entry name" value="PfkB_dom"/>
</dbReference>
<evidence type="ECO:0000256" key="1">
    <source>
        <dbReference type="ARBA" id="ARBA00010688"/>
    </source>
</evidence>
<dbReference type="PROSITE" id="PS00584">
    <property type="entry name" value="PFKB_KINASES_2"/>
    <property type="match status" value="1"/>
</dbReference>
<dbReference type="Gene3D" id="3.40.1190.20">
    <property type="match status" value="1"/>
</dbReference>
<dbReference type="EMBL" id="JACHNZ010000007">
    <property type="protein sequence ID" value="MBB4631261.1"/>
    <property type="molecule type" value="Genomic_DNA"/>
</dbReference>